<keyword evidence="18" id="KW-1185">Reference proteome</keyword>
<dbReference type="PANTHER" id="PTHR43134">
    <property type="entry name" value="SIGNAL RECOGNITION PARTICLE RECEPTOR SUBUNIT ALPHA"/>
    <property type="match status" value="1"/>
</dbReference>
<evidence type="ECO:0000259" key="16">
    <source>
        <dbReference type="SMART" id="SM00962"/>
    </source>
</evidence>
<protein>
    <recommendedName>
        <fullName evidence="3 13">Flagellar biosynthesis protein FlhF</fullName>
    </recommendedName>
</protein>
<dbReference type="STRING" id="48727.SAMN05192555_101175"/>
<dbReference type="InterPro" id="IPR000897">
    <property type="entry name" value="SRP54_GTPase_dom"/>
</dbReference>
<dbReference type="SMART" id="SM00382">
    <property type="entry name" value="AAA"/>
    <property type="match status" value="1"/>
</dbReference>
<feature type="compositionally biased region" description="Low complexity" evidence="14">
    <location>
        <begin position="74"/>
        <end position="93"/>
    </location>
</feature>
<dbReference type="NCBIfam" id="TIGR03499">
    <property type="entry name" value="FlhF"/>
    <property type="match status" value="1"/>
</dbReference>
<name>A0A1G9ENS7_9GAMM</name>
<dbReference type="AlphaFoldDB" id="A0A1G9ENS7"/>
<comment type="function">
    <text evidence="12">Necessary for flagellar biosynthesis. May be involved in translocation of the flagellum.</text>
</comment>
<keyword evidence="17" id="KW-0282">Flagellum</keyword>
<evidence type="ECO:0000256" key="12">
    <source>
        <dbReference type="ARBA" id="ARBA00025337"/>
    </source>
</evidence>
<accession>A0A1G9ENS7</accession>
<feature type="domain" description="AAA+ ATPase" evidence="15">
    <location>
        <begin position="211"/>
        <end position="383"/>
    </location>
</feature>
<comment type="similarity">
    <text evidence="2">Belongs to the GTP-binding SRP family.</text>
</comment>
<dbReference type="GO" id="GO:0005525">
    <property type="term" value="F:GTP binding"/>
    <property type="evidence" value="ECO:0007669"/>
    <property type="project" value="UniProtKB-UniRule"/>
</dbReference>
<dbReference type="InterPro" id="IPR003593">
    <property type="entry name" value="AAA+_ATPase"/>
</dbReference>
<dbReference type="GO" id="GO:0005886">
    <property type="term" value="C:plasma membrane"/>
    <property type="evidence" value="ECO:0007669"/>
    <property type="project" value="UniProtKB-SubCell"/>
</dbReference>
<evidence type="ECO:0000256" key="10">
    <source>
        <dbReference type="ARBA" id="ARBA00023136"/>
    </source>
</evidence>
<keyword evidence="5" id="KW-1003">Cell membrane</keyword>
<keyword evidence="4" id="KW-0813">Transport</keyword>
<keyword evidence="11" id="KW-1006">Bacterial flagellum protein export</keyword>
<dbReference type="GO" id="GO:0015031">
    <property type="term" value="P:protein transport"/>
    <property type="evidence" value="ECO:0007669"/>
    <property type="project" value="UniProtKB-KW"/>
</dbReference>
<evidence type="ECO:0000256" key="2">
    <source>
        <dbReference type="ARBA" id="ARBA00008531"/>
    </source>
</evidence>
<reference evidence="18" key="1">
    <citation type="submission" date="2016-10" db="EMBL/GenBank/DDBJ databases">
        <authorList>
            <person name="Varghese N."/>
            <person name="Submissions S."/>
        </authorList>
    </citation>
    <scope>NUCLEOTIDE SEQUENCE [LARGE SCALE GENOMIC DNA]</scope>
    <source>
        <strain evidence="18">AAP</strain>
    </source>
</reference>
<dbReference type="GO" id="GO:0044781">
    <property type="term" value="P:bacterial-type flagellum organization"/>
    <property type="evidence" value="ECO:0007669"/>
    <property type="project" value="UniProtKB-UniRule"/>
</dbReference>
<keyword evidence="6" id="KW-0547">Nucleotide-binding</keyword>
<evidence type="ECO:0000256" key="1">
    <source>
        <dbReference type="ARBA" id="ARBA00004413"/>
    </source>
</evidence>
<dbReference type="InterPro" id="IPR020006">
    <property type="entry name" value="FlhF"/>
</dbReference>
<dbReference type="OrthoDB" id="9778554at2"/>
<dbReference type="Proteomes" id="UP000199107">
    <property type="component" value="Unassembled WGS sequence"/>
</dbReference>
<evidence type="ECO:0000256" key="5">
    <source>
        <dbReference type="ARBA" id="ARBA00022475"/>
    </source>
</evidence>
<keyword evidence="9" id="KW-0342">GTP-binding</keyword>
<keyword evidence="10" id="KW-0472">Membrane</keyword>
<evidence type="ECO:0000259" key="15">
    <source>
        <dbReference type="SMART" id="SM00382"/>
    </source>
</evidence>
<dbReference type="CDD" id="cd17873">
    <property type="entry name" value="FlhF"/>
    <property type="match status" value="1"/>
</dbReference>
<feature type="compositionally biased region" description="Pro residues" evidence="14">
    <location>
        <begin position="94"/>
        <end position="105"/>
    </location>
</feature>
<evidence type="ECO:0000256" key="9">
    <source>
        <dbReference type="ARBA" id="ARBA00023134"/>
    </source>
</evidence>
<comment type="subcellular location">
    <subcellularLocation>
        <location evidence="1">Cell membrane</location>
        <topology evidence="1">Peripheral membrane protein</topology>
        <orientation evidence="1">Cytoplasmic side</orientation>
    </subcellularLocation>
</comment>
<dbReference type="SUPFAM" id="SSF52540">
    <property type="entry name" value="P-loop containing nucleoside triphosphate hydrolases"/>
    <property type="match status" value="1"/>
</dbReference>
<gene>
    <name evidence="17" type="ORF">SAMN05192555_101175</name>
</gene>
<feature type="region of interest" description="Disordered" evidence="14">
    <location>
        <begin position="51"/>
        <end position="114"/>
    </location>
</feature>
<evidence type="ECO:0000256" key="14">
    <source>
        <dbReference type="SAM" id="MobiDB-lite"/>
    </source>
</evidence>
<evidence type="ECO:0000313" key="18">
    <source>
        <dbReference type="Proteomes" id="UP000199107"/>
    </source>
</evidence>
<evidence type="ECO:0000256" key="6">
    <source>
        <dbReference type="ARBA" id="ARBA00022741"/>
    </source>
</evidence>
<evidence type="ECO:0000256" key="13">
    <source>
        <dbReference type="NCBIfam" id="TIGR03499"/>
    </source>
</evidence>
<dbReference type="PANTHER" id="PTHR43134:SF3">
    <property type="entry name" value="FLAGELLAR BIOSYNTHESIS PROTEIN FLHF"/>
    <property type="match status" value="1"/>
</dbReference>
<evidence type="ECO:0000313" key="17">
    <source>
        <dbReference type="EMBL" id="SDK77769.1"/>
    </source>
</evidence>
<organism evidence="17 18">
    <name type="scientific">Franzmannia pantelleriensis</name>
    <dbReference type="NCBI Taxonomy" id="48727"/>
    <lineage>
        <taxon>Bacteria</taxon>
        <taxon>Pseudomonadati</taxon>
        <taxon>Pseudomonadota</taxon>
        <taxon>Gammaproteobacteria</taxon>
        <taxon>Oceanospirillales</taxon>
        <taxon>Halomonadaceae</taxon>
        <taxon>Franzmannia</taxon>
    </lineage>
</organism>
<evidence type="ECO:0000256" key="4">
    <source>
        <dbReference type="ARBA" id="ARBA00022448"/>
    </source>
</evidence>
<evidence type="ECO:0000256" key="3">
    <source>
        <dbReference type="ARBA" id="ARBA00014919"/>
    </source>
</evidence>
<keyword evidence="17" id="KW-0966">Cell projection</keyword>
<proteinExistence type="inferred from homology"/>
<dbReference type="InterPro" id="IPR047040">
    <property type="entry name" value="FlhF__GTPase_dom"/>
</dbReference>
<evidence type="ECO:0000256" key="7">
    <source>
        <dbReference type="ARBA" id="ARBA00022795"/>
    </source>
</evidence>
<dbReference type="GO" id="GO:0003924">
    <property type="term" value="F:GTPase activity"/>
    <property type="evidence" value="ECO:0007669"/>
    <property type="project" value="UniProtKB-UniRule"/>
</dbReference>
<dbReference type="SMART" id="SM00962">
    <property type="entry name" value="SRP54"/>
    <property type="match status" value="1"/>
</dbReference>
<keyword evidence="17" id="KW-0969">Cilium</keyword>
<dbReference type="RefSeq" id="WP_089656624.1">
    <property type="nucleotide sequence ID" value="NZ_FNGH01000001.1"/>
</dbReference>
<keyword evidence="8" id="KW-0653">Protein transport</keyword>
<sequence length="777" mass="84067">MSVQRFLGANSREAMRQVRAALGDDALILSNRNVEGGVEILALADDAHGRMTTTEQTRSAPAETPSGESATGLRSAADASRQARAYASQAVARTPPPRQPEPPARPAEQPAAPAQPDFAALSERLLGEMQEMRDMLGRQQRERHGDHDPLARLHQRLWSAGVGPRLSAELLAELPAELDAATDSDAQDAWLARQLAARLSVPRDEAALFDEGGVIALVGPTGVGKTTTTAKLAARYVMRHGSDGVALVTTDSYRIGAHEQLRIYARLLGVDVYAQDAEAALDETLARLADKRLVIIDTVGMSQRDQRLVRQIEQLSASGRRVRLLLLLNAASHGDTLEDVILSYRQAARAANNRLDDCILTKRDESARLGPLLDSVIRHGLRLHYVSHGQQVPEDLSLADATSLVSEALRVEDDSPFTPEFSALREPVPSGQKRLTALSRGLLGQGRALRAALDTLRANQPGFALVEGAWQLAGQPLARQRAALDGMHGAQLAAARETGDRGGLTLLWGGQRVNGCDWRLPCGAVSGEGRLLASGWQVQRLPSGDVERLEWSAQQLGPEAHVLAAMPSSPALAWLSAWQLPWLAAAKPNQRVELDGQRLPLAELATLATHDSDIGCRYQGRRLTLALHRLSVRHAAARGNNDAPPLSLLTAVPVDLDSGRRLTRRYWLAPEAGDDESRRLIARQLLLAELPALTRRAWQGLADAGFDGGDAELRLQLAHGLANVALSLAHDDDEWAMDVRAQLLALLGSQRSRQASTLLDALIHLFTARDVFREVAA</sequence>
<evidence type="ECO:0000256" key="8">
    <source>
        <dbReference type="ARBA" id="ARBA00022927"/>
    </source>
</evidence>
<keyword evidence="7" id="KW-1005">Bacterial flagellum biogenesis</keyword>
<evidence type="ECO:0000256" key="11">
    <source>
        <dbReference type="ARBA" id="ARBA00023225"/>
    </source>
</evidence>
<dbReference type="GO" id="GO:0005047">
    <property type="term" value="F:signal recognition particle binding"/>
    <property type="evidence" value="ECO:0007669"/>
    <property type="project" value="TreeGrafter"/>
</dbReference>
<dbReference type="GO" id="GO:0006614">
    <property type="term" value="P:SRP-dependent cotranslational protein targeting to membrane"/>
    <property type="evidence" value="ECO:0007669"/>
    <property type="project" value="UniProtKB-UniRule"/>
</dbReference>
<dbReference type="Gene3D" id="3.40.50.300">
    <property type="entry name" value="P-loop containing nucleotide triphosphate hydrolases"/>
    <property type="match status" value="1"/>
</dbReference>
<dbReference type="FunFam" id="3.40.50.300:FF:000695">
    <property type="entry name" value="Flagellar biosynthesis regulator FlhF"/>
    <property type="match status" value="1"/>
</dbReference>
<feature type="domain" description="SRP54-type proteins GTP-binding" evidence="16">
    <location>
        <begin position="212"/>
        <end position="410"/>
    </location>
</feature>
<dbReference type="EMBL" id="FNGH01000001">
    <property type="protein sequence ID" value="SDK77769.1"/>
    <property type="molecule type" value="Genomic_DNA"/>
</dbReference>
<dbReference type="InterPro" id="IPR027417">
    <property type="entry name" value="P-loop_NTPase"/>
</dbReference>
<dbReference type="Pfam" id="PF00448">
    <property type="entry name" value="SRP54"/>
    <property type="match status" value="1"/>
</dbReference>